<evidence type="ECO:0000313" key="2">
    <source>
        <dbReference type="EMBL" id="KAF0738468.1"/>
    </source>
</evidence>
<proteinExistence type="predicted"/>
<feature type="chain" id="PRO_5026349037" evidence="1">
    <location>
        <begin position="17"/>
        <end position="98"/>
    </location>
</feature>
<evidence type="ECO:0000256" key="1">
    <source>
        <dbReference type="SAM" id="SignalP"/>
    </source>
</evidence>
<dbReference type="Proteomes" id="UP000481153">
    <property type="component" value="Unassembled WGS sequence"/>
</dbReference>
<sequence>MKFLGFLVAALTSTVADPNVTLVNLPTANVVVGLFPNATNANASVVGVFQKQPDGTLKLVSAFTKTAVSVSTVESLEDTANAPAKPSLSPIRMLRRVE</sequence>
<dbReference type="EMBL" id="VJMJ01000074">
    <property type="protein sequence ID" value="KAF0738468.1"/>
    <property type="molecule type" value="Genomic_DNA"/>
</dbReference>
<comment type="caution">
    <text evidence="2">The sequence shown here is derived from an EMBL/GenBank/DDBJ whole genome shotgun (WGS) entry which is preliminary data.</text>
</comment>
<dbReference type="AlphaFoldDB" id="A0A6G0XEM4"/>
<gene>
    <name evidence="2" type="ORF">Ae201684_005698</name>
</gene>
<organism evidence="2 3">
    <name type="scientific">Aphanomyces euteiches</name>
    <dbReference type="NCBI Taxonomy" id="100861"/>
    <lineage>
        <taxon>Eukaryota</taxon>
        <taxon>Sar</taxon>
        <taxon>Stramenopiles</taxon>
        <taxon>Oomycota</taxon>
        <taxon>Saprolegniomycetes</taxon>
        <taxon>Saprolegniales</taxon>
        <taxon>Verrucalvaceae</taxon>
        <taxon>Aphanomyces</taxon>
    </lineage>
</organism>
<accession>A0A6G0XEM4</accession>
<reference evidence="2 3" key="1">
    <citation type="submission" date="2019-07" db="EMBL/GenBank/DDBJ databases">
        <title>Genomics analysis of Aphanomyces spp. identifies a new class of oomycete effector associated with host adaptation.</title>
        <authorList>
            <person name="Gaulin E."/>
        </authorList>
    </citation>
    <scope>NUCLEOTIDE SEQUENCE [LARGE SCALE GENOMIC DNA]</scope>
    <source>
        <strain evidence="2 3">ATCC 201684</strain>
    </source>
</reference>
<name>A0A6G0XEM4_9STRA</name>
<protein>
    <submittedName>
        <fullName evidence="2">Uncharacterized protein</fullName>
    </submittedName>
</protein>
<keyword evidence="1" id="KW-0732">Signal</keyword>
<dbReference type="VEuPathDB" id="FungiDB:AeMF1_021409"/>
<feature type="signal peptide" evidence="1">
    <location>
        <begin position="1"/>
        <end position="16"/>
    </location>
</feature>
<evidence type="ECO:0000313" key="3">
    <source>
        <dbReference type="Proteomes" id="UP000481153"/>
    </source>
</evidence>
<keyword evidence="3" id="KW-1185">Reference proteome</keyword>